<dbReference type="EMBL" id="BGZK01000086">
    <property type="protein sequence ID" value="GBP17265.1"/>
    <property type="molecule type" value="Genomic_DNA"/>
</dbReference>
<accession>A0A4C1TTC6</accession>
<dbReference type="AlphaFoldDB" id="A0A4C1TTC6"/>
<sequence>MTAIFKGGDGYRITWDSCLLIIILILTPPHWLIRQRSFPRRSGIDLAPQTYSVVRGAPEGAPVYHGKIPSHPPPLLRLVSSTAMDLETPTEA</sequence>
<gene>
    <name evidence="2" type="ORF">EVAR_17757_1</name>
</gene>
<evidence type="ECO:0000313" key="3">
    <source>
        <dbReference type="Proteomes" id="UP000299102"/>
    </source>
</evidence>
<protein>
    <submittedName>
        <fullName evidence="2">Uncharacterized protein</fullName>
    </submittedName>
</protein>
<keyword evidence="1" id="KW-1133">Transmembrane helix</keyword>
<name>A0A4C1TTC6_EUMVA</name>
<comment type="caution">
    <text evidence="2">The sequence shown here is derived from an EMBL/GenBank/DDBJ whole genome shotgun (WGS) entry which is preliminary data.</text>
</comment>
<evidence type="ECO:0000256" key="1">
    <source>
        <dbReference type="SAM" id="Phobius"/>
    </source>
</evidence>
<keyword evidence="1" id="KW-0812">Transmembrane</keyword>
<keyword evidence="1" id="KW-0472">Membrane</keyword>
<keyword evidence="3" id="KW-1185">Reference proteome</keyword>
<organism evidence="2 3">
    <name type="scientific">Eumeta variegata</name>
    <name type="common">Bagworm moth</name>
    <name type="synonym">Eumeta japonica</name>
    <dbReference type="NCBI Taxonomy" id="151549"/>
    <lineage>
        <taxon>Eukaryota</taxon>
        <taxon>Metazoa</taxon>
        <taxon>Ecdysozoa</taxon>
        <taxon>Arthropoda</taxon>
        <taxon>Hexapoda</taxon>
        <taxon>Insecta</taxon>
        <taxon>Pterygota</taxon>
        <taxon>Neoptera</taxon>
        <taxon>Endopterygota</taxon>
        <taxon>Lepidoptera</taxon>
        <taxon>Glossata</taxon>
        <taxon>Ditrysia</taxon>
        <taxon>Tineoidea</taxon>
        <taxon>Psychidae</taxon>
        <taxon>Oiketicinae</taxon>
        <taxon>Eumeta</taxon>
    </lineage>
</organism>
<reference evidence="2 3" key="1">
    <citation type="journal article" date="2019" name="Commun. Biol.">
        <title>The bagworm genome reveals a unique fibroin gene that provides high tensile strength.</title>
        <authorList>
            <person name="Kono N."/>
            <person name="Nakamura H."/>
            <person name="Ohtoshi R."/>
            <person name="Tomita M."/>
            <person name="Numata K."/>
            <person name="Arakawa K."/>
        </authorList>
    </citation>
    <scope>NUCLEOTIDE SEQUENCE [LARGE SCALE GENOMIC DNA]</scope>
</reference>
<dbReference type="Proteomes" id="UP000299102">
    <property type="component" value="Unassembled WGS sequence"/>
</dbReference>
<proteinExistence type="predicted"/>
<evidence type="ECO:0000313" key="2">
    <source>
        <dbReference type="EMBL" id="GBP17265.1"/>
    </source>
</evidence>
<feature type="transmembrane region" description="Helical" evidence="1">
    <location>
        <begin position="13"/>
        <end position="33"/>
    </location>
</feature>